<reference evidence="9 10" key="1">
    <citation type="submission" date="2018-06" db="EMBL/GenBank/DDBJ databases">
        <title>Echinicola strongylocentroti sp. nov., isolated from a sea urchin Strongylocentrotus intermedius.</title>
        <authorList>
            <person name="Bae S.S."/>
        </authorList>
    </citation>
    <scope>NUCLEOTIDE SEQUENCE [LARGE SCALE GENOMIC DNA]</scope>
    <source>
        <strain evidence="9 10">MEBiC08714</strain>
    </source>
</reference>
<evidence type="ECO:0000259" key="7">
    <source>
        <dbReference type="Pfam" id="PF07980"/>
    </source>
</evidence>
<gene>
    <name evidence="9" type="ORF">DN752_10680</name>
</gene>
<dbReference type="OrthoDB" id="9792139at2"/>
<feature type="signal peptide" evidence="6">
    <location>
        <begin position="1"/>
        <end position="25"/>
    </location>
</feature>
<evidence type="ECO:0000313" key="9">
    <source>
        <dbReference type="EMBL" id="AWW30552.1"/>
    </source>
</evidence>
<feature type="chain" id="PRO_5016465336" evidence="6">
    <location>
        <begin position="26"/>
        <end position="594"/>
    </location>
</feature>
<evidence type="ECO:0000256" key="1">
    <source>
        <dbReference type="ARBA" id="ARBA00004442"/>
    </source>
</evidence>
<evidence type="ECO:0000256" key="3">
    <source>
        <dbReference type="ARBA" id="ARBA00022729"/>
    </source>
</evidence>
<evidence type="ECO:0000256" key="2">
    <source>
        <dbReference type="ARBA" id="ARBA00006275"/>
    </source>
</evidence>
<evidence type="ECO:0000256" key="4">
    <source>
        <dbReference type="ARBA" id="ARBA00023136"/>
    </source>
</evidence>
<proteinExistence type="inferred from homology"/>
<feature type="domain" description="RagB/SusD" evidence="7">
    <location>
        <begin position="286"/>
        <end position="594"/>
    </location>
</feature>
<dbReference type="EMBL" id="CP030041">
    <property type="protein sequence ID" value="AWW30552.1"/>
    <property type="molecule type" value="Genomic_DNA"/>
</dbReference>
<evidence type="ECO:0000256" key="6">
    <source>
        <dbReference type="SAM" id="SignalP"/>
    </source>
</evidence>
<organism evidence="9 10">
    <name type="scientific">Echinicola strongylocentroti</name>
    <dbReference type="NCBI Taxonomy" id="1795355"/>
    <lineage>
        <taxon>Bacteria</taxon>
        <taxon>Pseudomonadati</taxon>
        <taxon>Bacteroidota</taxon>
        <taxon>Cytophagia</taxon>
        <taxon>Cytophagales</taxon>
        <taxon>Cyclobacteriaceae</taxon>
        <taxon>Echinicola</taxon>
    </lineage>
</organism>
<accession>A0A2Z4IHF9</accession>
<dbReference type="KEGG" id="est:DN752_10680"/>
<sequence length="594" mass="67334">MKRTVINIKHVLMMLAAAVISLSCSDEFLERSPQGSISEEELASPDGVEGLLIGAYKMTTGYGLEGQSSWNGAVDNWVYGGVTSDDAYKGTDAGDQPEQSFLERYDFQPTNNHLKNKWRALYKGIARTNDVLNTLKNVESGISDARRQQIVAEARFLRGFFHFEARKMWRKVPYISDEVFDINDLESSKVPNDKEIWPDIEEDLKAAMDVLPDQQTEVGRATKWAAMAFLAKAYMYQGWDNATGTANTDKLQQAKALLEEIVASGRFQLMEKFEENFMVGTRNNVESIFEIQYNISGANQQASNETTTLNYPYTDPWGCCGFYQPSQNLVNAYKTDANGLPLLDTFNEEDVTNDQGIAWNADFTPYQGPLDPRLDHTVGRRGILHKGFKIHGSDFIRDQNYAGPYSPKKHLAEPAFFGIGANPRLSANNYRIMRYSMILLWLAECEVEIGSLERARELVNMIRERAANPNGFVPKAIQGAERNEFTIVEGEPAANYVINMYDVPWTDKASARKAVRMEARLEFAMEGHRFFDLQRWGISAQVLNEYLEEERTKRTYLKDASFTKGKNEYYPIPLEAIERSYLKGTPTLAQDPAY</sequence>
<name>A0A2Z4IHF9_9BACT</name>
<keyword evidence="10" id="KW-1185">Reference proteome</keyword>
<comment type="similarity">
    <text evidence="2">Belongs to the SusD family.</text>
</comment>
<dbReference type="InterPro" id="IPR033985">
    <property type="entry name" value="SusD-like_N"/>
</dbReference>
<dbReference type="RefSeq" id="WP_112783933.1">
    <property type="nucleotide sequence ID" value="NZ_CP030041.1"/>
</dbReference>
<dbReference type="InterPro" id="IPR012944">
    <property type="entry name" value="SusD_RagB_dom"/>
</dbReference>
<comment type="subcellular location">
    <subcellularLocation>
        <location evidence="1">Cell outer membrane</location>
    </subcellularLocation>
</comment>
<dbReference type="SUPFAM" id="SSF48452">
    <property type="entry name" value="TPR-like"/>
    <property type="match status" value="1"/>
</dbReference>
<dbReference type="Pfam" id="PF14322">
    <property type="entry name" value="SusD-like_3"/>
    <property type="match status" value="1"/>
</dbReference>
<dbReference type="PROSITE" id="PS51257">
    <property type="entry name" value="PROKAR_LIPOPROTEIN"/>
    <property type="match status" value="1"/>
</dbReference>
<dbReference type="InterPro" id="IPR011990">
    <property type="entry name" value="TPR-like_helical_dom_sf"/>
</dbReference>
<dbReference type="Gene3D" id="1.25.40.390">
    <property type="match status" value="1"/>
</dbReference>
<evidence type="ECO:0000256" key="5">
    <source>
        <dbReference type="ARBA" id="ARBA00023237"/>
    </source>
</evidence>
<feature type="domain" description="SusD-like N-terminal" evidence="8">
    <location>
        <begin position="105"/>
        <end position="235"/>
    </location>
</feature>
<evidence type="ECO:0000259" key="8">
    <source>
        <dbReference type="Pfam" id="PF14322"/>
    </source>
</evidence>
<dbReference type="GO" id="GO:0009279">
    <property type="term" value="C:cell outer membrane"/>
    <property type="evidence" value="ECO:0007669"/>
    <property type="project" value="UniProtKB-SubCell"/>
</dbReference>
<keyword evidence="5" id="KW-0998">Cell outer membrane</keyword>
<keyword evidence="3 6" id="KW-0732">Signal</keyword>
<evidence type="ECO:0000313" key="10">
    <source>
        <dbReference type="Proteomes" id="UP000248688"/>
    </source>
</evidence>
<dbReference type="AlphaFoldDB" id="A0A2Z4IHF9"/>
<dbReference type="Proteomes" id="UP000248688">
    <property type="component" value="Chromosome"/>
</dbReference>
<dbReference type="Pfam" id="PF07980">
    <property type="entry name" value="SusD_RagB"/>
    <property type="match status" value="1"/>
</dbReference>
<protein>
    <submittedName>
        <fullName evidence="9">RagB/SusD family nutrient uptake outer membrane protein</fullName>
    </submittedName>
</protein>
<keyword evidence="4" id="KW-0472">Membrane</keyword>